<dbReference type="InterPro" id="IPR036770">
    <property type="entry name" value="Ankyrin_rpt-contain_sf"/>
</dbReference>
<dbReference type="PROSITE" id="PS50088">
    <property type="entry name" value="ANK_REPEAT"/>
    <property type="match status" value="3"/>
</dbReference>
<keyword evidence="2 3" id="KW-0040">ANK repeat</keyword>
<protein>
    <submittedName>
        <fullName evidence="5">Uncharacterized protein</fullName>
    </submittedName>
</protein>
<evidence type="ECO:0000313" key="5">
    <source>
        <dbReference type="EMBL" id="KAK5632911.1"/>
    </source>
</evidence>
<dbReference type="Pfam" id="PF12796">
    <property type="entry name" value="Ank_2"/>
    <property type="match status" value="1"/>
</dbReference>
<feature type="repeat" description="ANK" evidence="3">
    <location>
        <begin position="311"/>
        <end position="343"/>
    </location>
</feature>
<keyword evidence="6" id="KW-1185">Reference proteome</keyword>
<keyword evidence="4" id="KW-0732">Signal</keyword>
<evidence type="ECO:0000256" key="3">
    <source>
        <dbReference type="PROSITE-ProRule" id="PRU00023"/>
    </source>
</evidence>
<dbReference type="AlphaFoldDB" id="A0AAN7UU74"/>
<dbReference type="PROSITE" id="PS50297">
    <property type="entry name" value="ANK_REP_REGION"/>
    <property type="match status" value="3"/>
</dbReference>
<name>A0AAN7UU74_9PEZI</name>
<feature type="repeat" description="ANK" evidence="3">
    <location>
        <begin position="276"/>
        <end position="308"/>
    </location>
</feature>
<feature type="chain" id="PRO_5042839548" evidence="4">
    <location>
        <begin position="24"/>
        <end position="435"/>
    </location>
</feature>
<accession>A0AAN7UU74</accession>
<organism evidence="5 6">
    <name type="scientific">Xylaria bambusicola</name>
    <dbReference type="NCBI Taxonomy" id="326684"/>
    <lineage>
        <taxon>Eukaryota</taxon>
        <taxon>Fungi</taxon>
        <taxon>Dikarya</taxon>
        <taxon>Ascomycota</taxon>
        <taxon>Pezizomycotina</taxon>
        <taxon>Sordariomycetes</taxon>
        <taxon>Xylariomycetidae</taxon>
        <taxon>Xylariales</taxon>
        <taxon>Xylariaceae</taxon>
        <taxon>Xylaria</taxon>
    </lineage>
</organism>
<feature type="repeat" description="ANK" evidence="3">
    <location>
        <begin position="346"/>
        <end position="371"/>
    </location>
</feature>
<evidence type="ECO:0000313" key="6">
    <source>
        <dbReference type="Proteomes" id="UP001305414"/>
    </source>
</evidence>
<keyword evidence="1" id="KW-0677">Repeat</keyword>
<dbReference type="PANTHER" id="PTHR24180">
    <property type="entry name" value="CYCLIN-DEPENDENT KINASE INHIBITOR 2C-RELATED"/>
    <property type="match status" value="1"/>
</dbReference>
<dbReference type="EMBL" id="JAWHQM010000028">
    <property type="protein sequence ID" value="KAK5632911.1"/>
    <property type="molecule type" value="Genomic_DNA"/>
</dbReference>
<feature type="signal peptide" evidence="4">
    <location>
        <begin position="1"/>
        <end position="23"/>
    </location>
</feature>
<reference evidence="5 6" key="1">
    <citation type="submission" date="2023-10" db="EMBL/GenBank/DDBJ databases">
        <title>Draft genome sequence of Xylaria bambusicola isolate GMP-LS, the root and basal stem rot pathogen of sugarcane in Indonesia.</title>
        <authorList>
            <person name="Selvaraj P."/>
            <person name="Muralishankar V."/>
            <person name="Muruganantham S."/>
            <person name="Sp S."/>
            <person name="Haryani S."/>
            <person name="Lau K.J.X."/>
            <person name="Naqvi N.I."/>
        </authorList>
    </citation>
    <scope>NUCLEOTIDE SEQUENCE [LARGE SCALE GENOMIC DNA]</scope>
    <source>
        <strain evidence="5">GMP-LS</strain>
    </source>
</reference>
<dbReference type="InterPro" id="IPR051637">
    <property type="entry name" value="Ank_repeat_dom-contain_49"/>
</dbReference>
<dbReference type="Gene3D" id="1.25.40.20">
    <property type="entry name" value="Ankyrin repeat-containing domain"/>
    <property type="match status" value="1"/>
</dbReference>
<proteinExistence type="predicted"/>
<dbReference type="InterPro" id="IPR002110">
    <property type="entry name" value="Ankyrin_rpt"/>
</dbReference>
<comment type="caution">
    <text evidence="5">The sequence shown here is derived from an EMBL/GenBank/DDBJ whole genome shotgun (WGS) entry which is preliminary data.</text>
</comment>
<dbReference type="PANTHER" id="PTHR24180:SF45">
    <property type="entry name" value="POLY [ADP-RIBOSE] POLYMERASE TANKYRASE"/>
    <property type="match status" value="1"/>
</dbReference>
<evidence type="ECO:0000256" key="4">
    <source>
        <dbReference type="SAM" id="SignalP"/>
    </source>
</evidence>
<dbReference type="SMART" id="SM00248">
    <property type="entry name" value="ANK"/>
    <property type="match status" value="6"/>
</dbReference>
<evidence type="ECO:0000256" key="1">
    <source>
        <dbReference type="ARBA" id="ARBA00022737"/>
    </source>
</evidence>
<sequence>MLGGGLRGGWIVALLLYLLLGESHDTRLLNQYTTGRIRNQEVLRHLVCLENISTAENYVSSFHGNFRYEIGNAVTPDDFDSAQPLWKTTNAHHGYLFKYLLPALRGETKFCFILDSKLATVQFLTLCLAVALTQADLLKLIEKLIEKGANTADNTVLMCAIRRNPGIIPTLVDNTGQQRNLVTKGLKTDILKDAILQGPNTATHVHYYIKSGSVDIFDTGPSPPESTDPALTPLGVAIRLAESYPQYSYDIVELLLGHGCDPNSIVSFDEWRGPHTNKTAMVQAVAVGNKELVQLLIARGAHVNPVLRHMVRRTPLQQAAEKGDLEMARLLIAHGADVNAAPCIALGGTALQLAAISGNCELAAELLQHGALLMPPPKIGGRWPIEGAAEHSRIEMIQFLVCHPQSLVFPVLATRGGAMKMINVLLISSEKVINC</sequence>
<dbReference type="SUPFAM" id="SSF48403">
    <property type="entry name" value="Ankyrin repeat"/>
    <property type="match status" value="1"/>
</dbReference>
<evidence type="ECO:0000256" key="2">
    <source>
        <dbReference type="ARBA" id="ARBA00023043"/>
    </source>
</evidence>
<gene>
    <name evidence="5" type="ORF">RRF57_008625</name>
</gene>
<dbReference type="Proteomes" id="UP001305414">
    <property type="component" value="Unassembled WGS sequence"/>
</dbReference>